<evidence type="ECO:0000313" key="3">
    <source>
        <dbReference type="EMBL" id="QXT63572.1"/>
    </source>
</evidence>
<feature type="domain" description="CAAX prenyl protease 2/Lysostaphin resistance protein A-like" evidence="2">
    <location>
        <begin position="107"/>
        <end position="204"/>
    </location>
</feature>
<keyword evidence="3" id="KW-0645">Protease</keyword>
<evidence type="ECO:0000313" key="4">
    <source>
        <dbReference type="Proteomes" id="UP000824504"/>
    </source>
</evidence>
<keyword evidence="3" id="KW-0378">Hydrolase</keyword>
<feature type="transmembrane region" description="Helical" evidence="1">
    <location>
        <begin position="7"/>
        <end position="25"/>
    </location>
</feature>
<evidence type="ECO:0000256" key="1">
    <source>
        <dbReference type="SAM" id="Phobius"/>
    </source>
</evidence>
<feature type="transmembrane region" description="Helical" evidence="1">
    <location>
        <begin position="192"/>
        <end position="212"/>
    </location>
</feature>
<dbReference type="InterPro" id="IPR003675">
    <property type="entry name" value="Rce1/LyrA-like_dom"/>
</dbReference>
<dbReference type="RefSeq" id="WP_219083500.1">
    <property type="nucleotide sequence ID" value="NZ_CP079216.1"/>
</dbReference>
<proteinExistence type="predicted"/>
<evidence type="ECO:0000259" key="2">
    <source>
        <dbReference type="Pfam" id="PF02517"/>
    </source>
</evidence>
<keyword evidence="4" id="KW-1185">Reference proteome</keyword>
<keyword evidence="1" id="KW-0472">Membrane</keyword>
<keyword evidence="1" id="KW-1133">Transmembrane helix</keyword>
<feature type="transmembrane region" description="Helical" evidence="1">
    <location>
        <begin position="45"/>
        <end position="67"/>
    </location>
</feature>
<gene>
    <name evidence="3" type="ORF">KDB89_03605</name>
</gene>
<reference evidence="3 4" key="1">
    <citation type="submission" date="2021-07" db="EMBL/GenBank/DDBJ databases">
        <title>complete genome sequencing of Tessaracoccus sp.J1M15.</title>
        <authorList>
            <person name="Bae J.-W."/>
            <person name="Kim D.-y."/>
        </authorList>
    </citation>
    <scope>NUCLEOTIDE SEQUENCE [LARGE SCALE GENOMIC DNA]</scope>
    <source>
        <strain evidence="3 4">J1M15</strain>
    </source>
</reference>
<feature type="transmembrane region" description="Helical" evidence="1">
    <location>
        <begin position="79"/>
        <end position="97"/>
    </location>
</feature>
<dbReference type="Proteomes" id="UP000824504">
    <property type="component" value="Chromosome"/>
</dbReference>
<organism evidence="3 4">
    <name type="scientific">Tessaracoccus palaemonis</name>
    <dbReference type="NCBI Taxonomy" id="2829499"/>
    <lineage>
        <taxon>Bacteria</taxon>
        <taxon>Bacillati</taxon>
        <taxon>Actinomycetota</taxon>
        <taxon>Actinomycetes</taxon>
        <taxon>Propionibacteriales</taxon>
        <taxon>Propionibacteriaceae</taxon>
        <taxon>Tessaracoccus</taxon>
    </lineage>
</organism>
<dbReference type="GO" id="GO:0008237">
    <property type="term" value="F:metallopeptidase activity"/>
    <property type="evidence" value="ECO:0007669"/>
    <property type="project" value="UniProtKB-KW"/>
</dbReference>
<sequence length="251" mass="27016">MRVQPKPWIGIAVLLAYLAVFYGVWIAGGIDYARIAESESTLLHWYVLPLASGAVVLIAAASLLGWWKPVLFEKERAPLWLVVAPVAMVAGAFLILSSKDLSGTTATMLVYLVLGSLLVGFCEETATRGILIVGLRGRLTEPLVWLVSCALFGLMHLPNWIFGAGPGAMLQVVLTFCLGSVLYVARRSTGTLIVPMLLHGLWDFSTFSGRYTTGTGQTATMLLTFAVCIAGLIFVAFALRGVRGRRLGQLG</sequence>
<feature type="transmembrane region" description="Helical" evidence="1">
    <location>
        <begin position="143"/>
        <end position="162"/>
    </location>
</feature>
<feature type="transmembrane region" description="Helical" evidence="1">
    <location>
        <begin position="103"/>
        <end position="122"/>
    </location>
</feature>
<keyword evidence="1" id="KW-0812">Transmembrane</keyword>
<protein>
    <submittedName>
        <fullName evidence="3">CPBP family intramembrane metalloprotease</fullName>
    </submittedName>
</protein>
<dbReference type="Pfam" id="PF02517">
    <property type="entry name" value="Rce1-like"/>
    <property type="match status" value="1"/>
</dbReference>
<accession>A0ABX8SME3</accession>
<feature type="transmembrane region" description="Helical" evidence="1">
    <location>
        <begin position="168"/>
        <end position="185"/>
    </location>
</feature>
<name>A0ABX8SME3_9ACTN</name>
<feature type="transmembrane region" description="Helical" evidence="1">
    <location>
        <begin position="218"/>
        <end position="239"/>
    </location>
</feature>
<dbReference type="EMBL" id="CP079216">
    <property type="protein sequence ID" value="QXT63572.1"/>
    <property type="molecule type" value="Genomic_DNA"/>
</dbReference>
<keyword evidence="3" id="KW-0482">Metalloprotease</keyword>